<dbReference type="InterPro" id="IPR041129">
    <property type="entry name" value="CdiI_2"/>
</dbReference>
<comment type="caution">
    <text evidence="2">The sequence shown here is derived from an EMBL/GenBank/DDBJ whole genome shotgun (WGS) entry which is preliminary data.</text>
</comment>
<dbReference type="Proteomes" id="UP000229278">
    <property type="component" value="Unassembled WGS sequence"/>
</dbReference>
<evidence type="ECO:0000259" key="1">
    <source>
        <dbReference type="Pfam" id="PF18593"/>
    </source>
</evidence>
<accession>A0A2G6PFQ4</accession>
<organism evidence="2 3">
    <name type="scientific">Candidatus Contendibacter odensensis</name>
    <dbReference type="NCBI Taxonomy" id="1400860"/>
    <lineage>
        <taxon>Bacteria</taxon>
        <taxon>Pseudomonadati</taxon>
        <taxon>Pseudomonadota</taxon>
        <taxon>Gammaproteobacteria</taxon>
        <taxon>Candidatus Competibacteraceae</taxon>
        <taxon>Candidatus Contendibacter</taxon>
    </lineage>
</organism>
<protein>
    <recommendedName>
        <fullName evidence="1">CdiI immunity protein domain-containing protein</fullName>
    </recommendedName>
</protein>
<dbReference type="Pfam" id="PF18593">
    <property type="entry name" value="CdiI_2"/>
    <property type="match status" value="1"/>
</dbReference>
<dbReference type="EMBL" id="PDTV01000004">
    <property type="protein sequence ID" value="PIE83378.1"/>
    <property type="molecule type" value="Genomic_DNA"/>
</dbReference>
<sequence length="97" mass="11084">MTENQYPRLADFMGGWFHQDFDIEGETVAEVVAVFLNVTPLVEQEALRADIERFLAEHMHQLDDDFEAIFQPDVLPYALSGSTRAFLEEIRALLAPD</sequence>
<evidence type="ECO:0000313" key="3">
    <source>
        <dbReference type="Proteomes" id="UP000229278"/>
    </source>
</evidence>
<evidence type="ECO:0000313" key="2">
    <source>
        <dbReference type="EMBL" id="PIE83378.1"/>
    </source>
</evidence>
<gene>
    <name evidence="2" type="ORF">CSA09_00410</name>
</gene>
<feature type="domain" description="CdiI immunity protein" evidence="1">
    <location>
        <begin position="5"/>
        <end position="93"/>
    </location>
</feature>
<proteinExistence type="predicted"/>
<dbReference type="AlphaFoldDB" id="A0A2G6PFQ4"/>
<reference evidence="2 3" key="1">
    <citation type="submission" date="2017-10" db="EMBL/GenBank/DDBJ databases">
        <title>Novel microbial diversity and functional potential in the marine mammal oral microbiome.</title>
        <authorList>
            <person name="Dudek N.K."/>
            <person name="Sun C.L."/>
            <person name="Burstein D."/>
            <person name="Kantor R.S."/>
            <person name="Aliaga Goltsman D.S."/>
            <person name="Bik E.M."/>
            <person name="Thomas B.C."/>
            <person name="Banfield J.F."/>
            <person name="Relman D.A."/>
        </authorList>
    </citation>
    <scope>NUCLEOTIDE SEQUENCE [LARGE SCALE GENOMIC DNA]</scope>
    <source>
        <strain evidence="2">DOLJORAL78_50_517</strain>
    </source>
</reference>
<name>A0A2G6PFQ4_9GAMM</name>